<feature type="non-terminal residue" evidence="1">
    <location>
        <position position="1"/>
    </location>
</feature>
<reference evidence="1" key="1">
    <citation type="journal article" date="2014" name="Front. Microbiol.">
        <title>High frequency of phylogenetically diverse reductive dehalogenase-homologous genes in deep subseafloor sedimentary metagenomes.</title>
        <authorList>
            <person name="Kawai M."/>
            <person name="Futagami T."/>
            <person name="Toyoda A."/>
            <person name="Takaki Y."/>
            <person name="Nishi S."/>
            <person name="Hori S."/>
            <person name="Arai W."/>
            <person name="Tsubouchi T."/>
            <person name="Morono Y."/>
            <person name="Uchiyama I."/>
            <person name="Ito T."/>
            <person name="Fujiyama A."/>
            <person name="Inagaki F."/>
            <person name="Takami H."/>
        </authorList>
    </citation>
    <scope>NUCLEOTIDE SEQUENCE</scope>
    <source>
        <strain evidence="1">Expedition CK06-06</strain>
    </source>
</reference>
<name>X1DZC4_9ZZZZ</name>
<proteinExistence type="predicted"/>
<sequence>TFAPLLPAGSVVGVHDWDIEVNMEGIGKTIDLLEMNFIKQEQWSAEPDYTLMAWFGIPERGNE</sequence>
<organism evidence="1">
    <name type="scientific">marine sediment metagenome</name>
    <dbReference type="NCBI Taxonomy" id="412755"/>
    <lineage>
        <taxon>unclassified sequences</taxon>
        <taxon>metagenomes</taxon>
        <taxon>ecological metagenomes</taxon>
    </lineage>
</organism>
<protein>
    <submittedName>
        <fullName evidence="1">Uncharacterized protein</fullName>
    </submittedName>
</protein>
<accession>X1DZC4</accession>
<gene>
    <name evidence="1" type="ORF">S01H4_52118</name>
</gene>
<dbReference type="AlphaFoldDB" id="X1DZC4"/>
<dbReference type="EMBL" id="BART01029742">
    <property type="protein sequence ID" value="GAH10269.1"/>
    <property type="molecule type" value="Genomic_DNA"/>
</dbReference>
<evidence type="ECO:0000313" key="1">
    <source>
        <dbReference type="EMBL" id="GAH10269.1"/>
    </source>
</evidence>
<comment type="caution">
    <text evidence="1">The sequence shown here is derived from an EMBL/GenBank/DDBJ whole genome shotgun (WGS) entry which is preliminary data.</text>
</comment>